<dbReference type="EMBL" id="LR796795">
    <property type="protein sequence ID" value="CAB4166348.1"/>
    <property type="molecule type" value="Genomic_DNA"/>
</dbReference>
<evidence type="ECO:0000313" key="1">
    <source>
        <dbReference type="EMBL" id="CAB4166348.1"/>
    </source>
</evidence>
<organism evidence="1">
    <name type="scientific">uncultured Caudovirales phage</name>
    <dbReference type="NCBI Taxonomy" id="2100421"/>
    <lineage>
        <taxon>Viruses</taxon>
        <taxon>Duplodnaviria</taxon>
        <taxon>Heunggongvirae</taxon>
        <taxon>Uroviricota</taxon>
        <taxon>Caudoviricetes</taxon>
        <taxon>Peduoviridae</taxon>
        <taxon>Maltschvirus</taxon>
        <taxon>Maltschvirus maltsch</taxon>
    </lineage>
</organism>
<reference evidence="1" key="1">
    <citation type="submission" date="2020-04" db="EMBL/GenBank/DDBJ databases">
        <authorList>
            <person name="Chiriac C."/>
            <person name="Salcher M."/>
            <person name="Ghai R."/>
            <person name="Kavagutti S V."/>
        </authorList>
    </citation>
    <scope>NUCLEOTIDE SEQUENCE</scope>
</reference>
<name>A0A6J5PAV4_9CAUD</name>
<proteinExistence type="predicted"/>
<protein>
    <recommendedName>
        <fullName evidence="2">Helix-turn-helix domain containing protein</fullName>
    </recommendedName>
</protein>
<gene>
    <name evidence="1" type="ORF">UFOVP844_24</name>
</gene>
<sequence length="338" mass="39701">MYENQKINFIQRSPHDKENPFVMINKEMLRDAELKPRAKGLLCYLLSFRDDHKVDPENISKQLELSIDVTYAILREIIEAGYAYRTIERDQGKFKSWNYYFSEFKNKSTLEIPVCENTELAHNESEPVCKKPELDEPELALQGVAHNISNNSCYNKQQQHPLTPSLEKDVVVVVSSIDEKEILRLIEPYKPGVEIQAIALKMSLEKVRLAVQTLEQAIQAKVVGYPLGFLRRALEKQWTPGDRFYDNAKQTIDIEENEKIEEVVHDDEYIIEQRKEIAREWIRQFHKARESYPGKMIHDDAYGIIFSDYNKNKEIKVFFNSINGLEKMHEAKEEFKKW</sequence>
<evidence type="ECO:0008006" key="2">
    <source>
        <dbReference type="Google" id="ProtNLM"/>
    </source>
</evidence>
<accession>A0A6J5PAV4</accession>